<dbReference type="InterPro" id="IPR005119">
    <property type="entry name" value="LysR_subst-bd"/>
</dbReference>
<name>A0AAE9YPJ4_9GAMM</name>
<dbReference type="Gene3D" id="3.40.190.290">
    <property type="match status" value="1"/>
</dbReference>
<evidence type="ECO:0000256" key="4">
    <source>
        <dbReference type="ARBA" id="ARBA00023163"/>
    </source>
</evidence>
<dbReference type="PANTHER" id="PTHR30537:SF3">
    <property type="entry name" value="TRANSCRIPTIONAL REGULATORY PROTEIN"/>
    <property type="match status" value="1"/>
</dbReference>
<dbReference type="Gene3D" id="1.10.10.10">
    <property type="entry name" value="Winged helix-like DNA-binding domain superfamily/Winged helix DNA-binding domain"/>
    <property type="match status" value="1"/>
</dbReference>
<proteinExistence type="inferred from homology"/>
<dbReference type="SUPFAM" id="SSF46785">
    <property type="entry name" value="Winged helix' DNA-binding domain"/>
    <property type="match status" value="1"/>
</dbReference>
<protein>
    <submittedName>
        <fullName evidence="6">LysR family transcriptional regulator</fullName>
    </submittedName>
</protein>
<dbReference type="SUPFAM" id="SSF53850">
    <property type="entry name" value="Periplasmic binding protein-like II"/>
    <property type="match status" value="1"/>
</dbReference>
<dbReference type="InterPro" id="IPR000847">
    <property type="entry name" value="LysR_HTH_N"/>
</dbReference>
<dbReference type="Pfam" id="PF00126">
    <property type="entry name" value="HTH_1"/>
    <property type="match status" value="1"/>
</dbReference>
<evidence type="ECO:0000313" key="7">
    <source>
        <dbReference type="Proteomes" id="UP000032568"/>
    </source>
</evidence>
<gene>
    <name evidence="6" type="ORF">SG35_017875</name>
</gene>
<comment type="similarity">
    <text evidence="1">Belongs to the LysR transcriptional regulatory family.</text>
</comment>
<dbReference type="Pfam" id="PF03466">
    <property type="entry name" value="LysR_substrate"/>
    <property type="match status" value="1"/>
</dbReference>
<dbReference type="GO" id="GO:0003700">
    <property type="term" value="F:DNA-binding transcription factor activity"/>
    <property type="evidence" value="ECO:0007669"/>
    <property type="project" value="InterPro"/>
</dbReference>
<dbReference type="InterPro" id="IPR058163">
    <property type="entry name" value="LysR-type_TF_proteobact-type"/>
</dbReference>
<evidence type="ECO:0000256" key="3">
    <source>
        <dbReference type="ARBA" id="ARBA00023125"/>
    </source>
</evidence>
<dbReference type="AlphaFoldDB" id="A0AAE9YPJ4"/>
<evidence type="ECO:0000256" key="2">
    <source>
        <dbReference type="ARBA" id="ARBA00023015"/>
    </source>
</evidence>
<reference evidence="6 7" key="1">
    <citation type="journal article" date="2015" name="Genome Announc.">
        <title>Draft Genome Sequences of Marine Isolates of Thalassomonas viridans and Thalassomonas actiniarum.</title>
        <authorList>
            <person name="Olonade I."/>
            <person name="van Zyl L.J."/>
            <person name="Trindade M."/>
        </authorList>
    </citation>
    <scope>NUCLEOTIDE SEQUENCE [LARGE SCALE GENOMIC DNA]</scope>
    <source>
        <strain evidence="6 7">A5K-106</strain>
    </source>
</reference>
<dbReference type="PANTHER" id="PTHR30537">
    <property type="entry name" value="HTH-TYPE TRANSCRIPTIONAL REGULATOR"/>
    <property type="match status" value="1"/>
</dbReference>
<dbReference type="GO" id="GO:0006351">
    <property type="term" value="P:DNA-templated transcription"/>
    <property type="evidence" value="ECO:0007669"/>
    <property type="project" value="TreeGrafter"/>
</dbReference>
<dbReference type="InterPro" id="IPR036390">
    <property type="entry name" value="WH_DNA-bd_sf"/>
</dbReference>
<sequence>MHKSSMSWDDVQFFLSVARSGSARATAQLLGVSHSTVSRRVDNLESDLGTRLFDRNVGGYTLTTEGRSMMEYAEQAEDALVSAELHLHGRDTELSGLIRLTMPDNIANQILIPEMVNFTRKYPDINIEFSVSSNVFELMRRESDIALRFMGFGNPPPQPLIGRKVASVATCFYASDDYLANHDLSDPDSGARWLGWGETDRFPQWVKASPYPDIPAQYSMDQAGSQVAAVRAGIGMAMLPCFLGDACEGIYRLPNAPVLLNHEIWLLSHPDLREVTRLRKFREFVVELFERKQAWLAGEESVG</sequence>
<dbReference type="GO" id="GO:0043565">
    <property type="term" value="F:sequence-specific DNA binding"/>
    <property type="evidence" value="ECO:0007669"/>
    <property type="project" value="TreeGrafter"/>
</dbReference>
<keyword evidence="4" id="KW-0804">Transcription</keyword>
<dbReference type="KEGG" id="tact:SG35_017875"/>
<reference evidence="6 7" key="2">
    <citation type="journal article" date="2022" name="Mar. Drugs">
        <title>Bioassay-Guided Fractionation Leads to the Detection of Cholic Acid Generated by the Rare Thalassomonas sp.</title>
        <authorList>
            <person name="Pheiffer F."/>
            <person name="Schneider Y.K."/>
            <person name="Hansen E.H."/>
            <person name="Andersen J.H."/>
            <person name="Isaksson J."/>
            <person name="Busche T."/>
            <person name="R C."/>
            <person name="Kalinowski J."/>
            <person name="Zyl L.V."/>
            <person name="Trindade M."/>
        </authorList>
    </citation>
    <scope>NUCLEOTIDE SEQUENCE [LARGE SCALE GENOMIC DNA]</scope>
    <source>
        <strain evidence="6 7">A5K-106</strain>
    </source>
</reference>
<dbReference type="Proteomes" id="UP000032568">
    <property type="component" value="Chromosome"/>
</dbReference>
<evidence type="ECO:0000256" key="1">
    <source>
        <dbReference type="ARBA" id="ARBA00009437"/>
    </source>
</evidence>
<evidence type="ECO:0000259" key="5">
    <source>
        <dbReference type="PROSITE" id="PS50931"/>
    </source>
</evidence>
<accession>A0AAE9YPJ4</accession>
<keyword evidence="7" id="KW-1185">Reference proteome</keyword>
<dbReference type="PROSITE" id="PS50931">
    <property type="entry name" value="HTH_LYSR"/>
    <property type="match status" value="1"/>
</dbReference>
<keyword evidence="3" id="KW-0238">DNA-binding</keyword>
<organism evidence="6 7">
    <name type="scientific">Thalassomonas actiniarum</name>
    <dbReference type="NCBI Taxonomy" id="485447"/>
    <lineage>
        <taxon>Bacteria</taxon>
        <taxon>Pseudomonadati</taxon>
        <taxon>Pseudomonadota</taxon>
        <taxon>Gammaproteobacteria</taxon>
        <taxon>Alteromonadales</taxon>
        <taxon>Colwelliaceae</taxon>
        <taxon>Thalassomonas</taxon>
    </lineage>
</organism>
<feature type="domain" description="HTH lysR-type" evidence="5">
    <location>
        <begin position="6"/>
        <end position="63"/>
    </location>
</feature>
<dbReference type="InterPro" id="IPR036388">
    <property type="entry name" value="WH-like_DNA-bd_sf"/>
</dbReference>
<keyword evidence="2" id="KW-0805">Transcription regulation</keyword>
<dbReference type="EMBL" id="CP059735">
    <property type="protein sequence ID" value="WDD97202.1"/>
    <property type="molecule type" value="Genomic_DNA"/>
</dbReference>
<evidence type="ECO:0000313" key="6">
    <source>
        <dbReference type="EMBL" id="WDD97202.1"/>
    </source>
</evidence>